<sequence length="84" mass="9587">MSVVLQYAAMKCILIRAMQYYGLKQLDRIPRSGDRMVISRWLMIELAVGLAFSVTVNLVTSKTQYTSGIEMVRQATVPVQEFRD</sequence>
<keyword evidence="1" id="KW-0472">Membrane</keyword>
<dbReference type="EMBL" id="KZ825162">
    <property type="protein sequence ID" value="PYI17001.1"/>
    <property type="molecule type" value="Genomic_DNA"/>
</dbReference>
<evidence type="ECO:0000313" key="2">
    <source>
        <dbReference type="EMBL" id="PYI17001.1"/>
    </source>
</evidence>
<keyword evidence="1" id="KW-0812">Transmembrane</keyword>
<organism evidence="2 3">
    <name type="scientific">Aspergillus violaceofuscus (strain CBS 115571)</name>
    <dbReference type="NCBI Taxonomy" id="1450538"/>
    <lineage>
        <taxon>Eukaryota</taxon>
        <taxon>Fungi</taxon>
        <taxon>Dikarya</taxon>
        <taxon>Ascomycota</taxon>
        <taxon>Pezizomycotina</taxon>
        <taxon>Eurotiomycetes</taxon>
        <taxon>Eurotiomycetidae</taxon>
        <taxon>Eurotiales</taxon>
        <taxon>Aspergillaceae</taxon>
        <taxon>Aspergillus</taxon>
    </lineage>
</organism>
<dbReference type="AlphaFoldDB" id="A0A2V5H0H1"/>
<feature type="transmembrane region" description="Helical" evidence="1">
    <location>
        <begin position="38"/>
        <end position="59"/>
    </location>
</feature>
<gene>
    <name evidence="2" type="ORF">BO99DRAFT_209088</name>
</gene>
<protein>
    <submittedName>
        <fullName evidence="2">Uncharacterized protein</fullName>
    </submittedName>
</protein>
<evidence type="ECO:0000313" key="3">
    <source>
        <dbReference type="Proteomes" id="UP000249829"/>
    </source>
</evidence>
<dbReference type="Proteomes" id="UP000249829">
    <property type="component" value="Unassembled WGS sequence"/>
</dbReference>
<accession>A0A2V5H0H1</accession>
<keyword evidence="1" id="KW-1133">Transmembrane helix</keyword>
<reference evidence="2 3" key="1">
    <citation type="submission" date="2018-02" db="EMBL/GenBank/DDBJ databases">
        <title>The genomes of Aspergillus section Nigri reveals drivers in fungal speciation.</title>
        <authorList>
            <consortium name="DOE Joint Genome Institute"/>
            <person name="Vesth T.C."/>
            <person name="Nybo J."/>
            <person name="Theobald S."/>
            <person name="Brandl J."/>
            <person name="Frisvad J.C."/>
            <person name="Nielsen K.F."/>
            <person name="Lyhne E.K."/>
            <person name="Kogle M.E."/>
            <person name="Kuo A."/>
            <person name="Riley R."/>
            <person name="Clum A."/>
            <person name="Nolan M."/>
            <person name="Lipzen A."/>
            <person name="Salamov A."/>
            <person name="Henrissat B."/>
            <person name="Wiebenga A."/>
            <person name="De vries R.P."/>
            <person name="Grigoriev I.V."/>
            <person name="Mortensen U.H."/>
            <person name="Andersen M.R."/>
            <person name="Baker S.E."/>
        </authorList>
    </citation>
    <scope>NUCLEOTIDE SEQUENCE [LARGE SCALE GENOMIC DNA]</scope>
    <source>
        <strain evidence="2 3">CBS 115571</strain>
    </source>
</reference>
<evidence type="ECO:0000256" key="1">
    <source>
        <dbReference type="SAM" id="Phobius"/>
    </source>
</evidence>
<name>A0A2V5H0H1_ASPV1</name>
<proteinExistence type="predicted"/>
<keyword evidence="3" id="KW-1185">Reference proteome</keyword>